<evidence type="ECO:0000313" key="7">
    <source>
        <dbReference type="EMBL" id="KKK80528.1"/>
    </source>
</evidence>
<comment type="caution">
    <text evidence="7">The sequence shown here is derived from an EMBL/GenBank/DDBJ whole genome shotgun (WGS) entry which is preliminary data.</text>
</comment>
<comment type="subcellular location">
    <subcellularLocation>
        <location evidence="1">Cell membrane</location>
        <topology evidence="1">Multi-pass membrane protein</topology>
    </subcellularLocation>
</comment>
<dbReference type="AlphaFoldDB" id="A0A0F8YGD1"/>
<evidence type="ECO:0000256" key="2">
    <source>
        <dbReference type="ARBA" id="ARBA00022448"/>
    </source>
</evidence>
<keyword evidence="2" id="KW-0813">Transport</keyword>
<evidence type="ECO:0000256" key="4">
    <source>
        <dbReference type="ARBA" id="ARBA00022692"/>
    </source>
</evidence>
<dbReference type="InterPro" id="IPR001463">
    <property type="entry name" value="Na/Ala_symport"/>
</dbReference>
<keyword evidence="6" id="KW-0472">Membrane</keyword>
<dbReference type="GO" id="GO:0005283">
    <property type="term" value="F:amino acid:sodium symporter activity"/>
    <property type="evidence" value="ECO:0007669"/>
    <property type="project" value="InterPro"/>
</dbReference>
<protein>
    <submittedName>
        <fullName evidence="7">Uncharacterized protein</fullName>
    </submittedName>
</protein>
<dbReference type="GO" id="GO:0005886">
    <property type="term" value="C:plasma membrane"/>
    <property type="evidence" value="ECO:0007669"/>
    <property type="project" value="UniProtKB-SubCell"/>
</dbReference>
<evidence type="ECO:0000256" key="3">
    <source>
        <dbReference type="ARBA" id="ARBA00022475"/>
    </source>
</evidence>
<dbReference type="Pfam" id="PF01235">
    <property type="entry name" value="Na_Ala_symp"/>
    <property type="match status" value="1"/>
</dbReference>
<evidence type="ECO:0000256" key="6">
    <source>
        <dbReference type="ARBA" id="ARBA00023136"/>
    </source>
</evidence>
<keyword evidence="4" id="KW-0812">Transmembrane</keyword>
<feature type="non-terminal residue" evidence="7">
    <location>
        <position position="89"/>
    </location>
</feature>
<organism evidence="7">
    <name type="scientific">marine sediment metagenome</name>
    <dbReference type="NCBI Taxonomy" id="412755"/>
    <lineage>
        <taxon>unclassified sequences</taxon>
        <taxon>metagenomes</taxon>
        <taxon>ecological metagenomes</taxon>
    </lineage>
</organism>
<accession>A0A0F8YGD1</accession>
<keyword evidence="5" id="KW-1133">Transmembrane helix</keyword>
<evidence type="ECO:0000256" key="1">
    <source>
        <dbReference type="ARBA" id="ARBA00004651"/>
    </source>
</evidence>
<dbReference type="EMBL" id="LAZR01053539">
    <property type="protein sequence ID" value="KKK80528.1"/>
    <property type="molecule type" value="Genomic_DNA"/>
</dbReference>
<evidence type="ECO:0000256" key="5">
    <source>
        <dbReference type="ARBA" id="ARBA00022989"/>
    </source>
</evidence>
<keyword evidence="3" id="KW-1003">Cell membrane</keyword>
<sequence>MRGKYEDIENHGAKILYGEGGIAQGVDMNTVGDFHAHVEDLDDNLTIDKDIADTIRDESSAGEVSHFQALATAVSGTVGNGNIAGVALA</sequence>
<proteinExistence type="predicted"/>
<name>A0A0F8YGD1_9ZZZZ</name>
<reference evidence="7" key="1">
    <citation type="journal article" date="2015" name="Nature">
        <title>Complex archaea that bridge the gap between prokaryotes and eukaryotes.</title>
        <authorList>
            <person name="Spang A."/>
            <person name="Saw J.H."/>
            <person name="Jorgensen S.L."/>
            <person name="Zaremba-Niedzwiedzka K."/>
            <person name="Martijn J."/>
            <person name="Lind A.E."/>
            <person name="van Eijk R."/>
            <person name="Schleper C."/>
            <person name="Guy L."/>
            <person name="Ettema T.J."/>
        </authorList>
    </citation>
    <scope>NUCLEOTIDE SEQUENCE</scope>
</reference>
<gene>
    <name evidence="7" type="ORF">LCGC14_2822580</name>
</gene>